<dbReference type="EMBL" id="CATOUU010000754">
    <property type="protein sequence ID" value="CAI9945861.1"/>
    <property type="molecule type" value="Genomic_DNA"/>
</dbReference>
<reference evidence="1" key="1">
    <citation type="submission" date="2023-06" db="EMBL/GenBank/DDBJ databases">
        <authorList>
            <person name="Kurt Z."/>
        </authorList>
    </citation>
    <scope>NUCLEOTIDE SEQUENCE</scope>
</reference>
<dbReference type="EMBL" id="CAXDID020000284">
    <property type="protein sequence ID" value="CAL6070522.1"/>
    <property type="molecule type" value="Genomic_DNA"/>
</dbReference>
<gene>
    <name evidence="1" type="ORF">HINF_LOCUS33506</name>
    <name evidence="2" type="ORF">HINF_LOCUS54539</name>
</gene>
<keyword evidence="3" id="KW-1185">Reference proteome</keyword>
<dbReference type="Proteomes" id="UP001642409">
    <property type="component" value="Unassembled WGS sequence"/>
</dbReference>
<reference evidence="2 3" key="2">
    <citation type="submission" date="2024-07" db="EMBL/GenBank/DDBJ databases">
        <authorList>
            <person name="Akdeniz Z."/>
        </authorList>
    </citation>
    <scope>NUCLEOTIDE SEQUENCE [LARGE SCALE GENOMIC DNA]</scope>
</reference>
<proteinExistence type="predicted"/>
<dbReference type="AlphaFoldDB" id="A0AA86PVZ9"/>
<evidence type="ECO:0000313" key="1">
    <source>
        <dbReference type="EMBL" id="CAI9945861.1"/>
    </source>
</evidence>
<comment type="caution">
    <text evidence="1">The sequence shown here is derived from an EMBL/GenBank/DDBJ whole genome shotgun (WGS) entry which is preliminary data.</text>
</comment>
<organism evidence="1">
    <name type="scientific">Hexamita inflata</name>
    <dbReference type="NCBI Taxonomy" id="28002"/>
    <lineage>
        <taxon>Eukaryota</taxon>
        <taxon>Metamonada</taxon>
        <taxon>Diplomonadida</taxon>
        <taxon>Hexamitidae</taxon>
        <taxon>Hexamitinae</taxon>
        <taxon>Hexamita</taxon>
    </lineage>
</organism>
<name>A0AA86PVZ9_9EUKA</name>
<evidence type="ECO:0000313" key="2">
    <source>
        <dbReference type="EMBL" id="CAL6070522.1"/>
    </source>
</evidence>
<accession>A0AA86PVZ9</accession>
<sequence length="559" mass="62231">MITAQICNRQLVVLQTLYNICQISTILDTRTINHDVQFSSTYKFDGAIFLGSTKINQFKYVGNIVMNSNMNMFAFMIIDSFQLSNSVIDISNVRSPFGSLLQHQGGPILNNCTLRFDFVGIGVGGLSFSMITIVVNNCTYEQSITAERGGVLAYSATGLSQIQYFNVTGTFQVPFVYLTQVCNKLYKLEFFEVHIPFKFQNQCGNDNFTGFCTTIPLYSQCEYITITLQQNIKKIQFDGINTSVQCWCNNYIENAYVSLDQLQFSNRDYSKVSIFCAQQTYKRIIVKGDYKLQTSTKSTTYASIFTRPTAENNISIINCSFEVTFKVTNPIPENLIFIVFILNQDFKSIIFTNIRLNITIQTCAQVQYQGLASLSFDSANNNLDSLSTYNFSLSNCSTAFIVNNINIFNAISPTILYKVTITNLTMNFNVQTATAAVGLSTVLSNAVITNLSMSGSLSSSNVRGLSSYFYGDCKLINLQFSLQLSGTDSSFALVNDMSNATSLQMSQISFSGYSNNQISFSYVRAQRCLTNSKTVGTDGMCYCADSFVLKENNGARTCA</sequence>
<protein>
    <submittedName>
        <fullName evidence="2">Hypothetical_protein</fullName>
    </submittedName>
</protein>
<evidence type="ECO:0000313" key="3">
    <source>
        <dbReference type="Proteomes" id="UP001642409"/>
    </source>
</evidence>